<dbReference type="GO" id="GO:0005829">
    <property type="term" value="C:cytosol"/>
    <property type="evidence" value="ECO:0007669"/>
    <property type="project" value="TreeGrafter"/>
</dbReference>
<accession>S8EBV0</accession>
<dbReference type="Pfam" id="PF00240">
    <property type="entry name" value="ubiquitin"/>
    <property type="match status" value="2"/>
</dbReference>
<name>S8EBV0_9LAMI</name>
<dbReference type="InterPro" id="IPR019954">
    <property type="entry name" value="Ubiquitin_CS"/>
</dbReference>
<dbReference type="PROSITE" id="PS00299">
    <property type="entry name" value="UBIQUITIN_1"/>
    <property type="match status" value="1"/>
</dbReference>
<feature type="domain" description="Ubiquitin-like" evidence="1">
    <location>
        <begin position="84"/>
        <end position="157"/>
    </location>
</feature>
<dbReference type="InterPro" id="IPR000626">
    <property type="entry name" value="Ubiquitin-like_dom"/>
</dbReference>
<reference evidence="2 3" key="1">
    <citation type="journal article" date="2013" name="BMC Genomics">
        <title>The miniature genome of a carnivorous plant Genlisea aurea contains a low number of genes and short non-coding sequences.</title>
        <authorList>
            <person name="Leushkin E.V."/>
            <person name="Sutormin R.A."/>
            <person name="Nabieva E.R."/>
            <person name="Penin A.A."/>
            <person name="Kondrashov A.S."/>
            <person name="Logacheva M.D."/>
        </authorList>
    </citation>
    <scope>NUCLEOTIDE SEQUENCE [LARGE SCALE GENOMIC DNA]</scope>
</reference>
<comment type="caution">
    <text evidence="2">The sequence shown here is derived from an EMBL/GenBank/DDBJ whole genome shotgun (WGS) entry which is preliminary data.</text>
</comment>
<dbReference type="OrthoDB" id="419317at2759"/>
<evidence type="ECO:0000259" key="1">
    <source>
        <dbReference type="PROSITE" id="PS50053"/>
    </source>
</evidence>
<proteinExistence type="predicted"/>
<dbReference type="GO" id="GO:0070628">
    <property type="term" value="F:proteasome binding"/>
    <property type="evidence" value="ECO:0007669"/>
    <property type="project" value="TreeGrafter"/>
</dbReference>
<dbReference type="SUPFAM" id="SSF54236">
    <property type="entry name" value="Ubiquitin-like"/>
    <property type="match status" value="2"/>
</dbReference>
<dbReference type="GO" id="GO:0031593">
    <property type="term" value="F:polyubiquitin modification-dependent protein binding"/>
    <property type="evidence" value="ECO:0007669"/>
    <property type="project" value="TreeGrafter"/>
</dbReference>
<dbReference type="EMBL" id="AUSU01000440">
    <property type="protein sequence ID" value="EPS73383.1"/>
    <property type="molecule type" value="Genomic_DNA"/>
</dbReference>
<dbReference type="GO" id="GO:0005654">
    <property type="term" value="C:nucleoplasm"/>
    <property type="evidence" value="ECO:0007669"/>
    <property type="project" value="TreeGrafter"/>
</dbReference>
<organism evidence="2 3">
    <name type="scientific">Genlisea aurea</name>
    <dbReference type="NCBI Taxonomy" id="192259"/>
    <lineage>
        <taxon>Eukaryota</taxon>
        <taxon>Viridiplantae</taxon>
        <taxon>Streptophyta</taxon>
        <taxon>Embryophyta</taxon>
        <taxon>Tracheophyta</taxon>
        <taxon>Spermatophyta</taxon>
        <taxon>Magnoliopsida</taxon>
        <taxon>eudicotyledons</taxon>
        <taxon>Gunneridae</taxon>
        <taxon>Pentapetalae</taxon>
        <taxon>asterids</taxon>
        <taxon>lamiids</taxon>
        <taxon>Lamiales</taxon>
        <taxon>Lentibulariaceae</taxon>
        <taxon>Genlisea</taxon>
    </lineage>
</organism>
<dbReference type="PANTHER" id="PTHR10621">
    <property type="entry name" value="UV EXCISION REPAIR PROTEIN RAD23"/>
    <property type="match status" value="1"/>
</dbReference>
<feature type="non-terminal residue" evidence="2">
    <location>
        <position position="157"/>
    </location>
</feature>
<feature type="domain" description="Ubiquitin-like" evidence="1">
    <location>
        <begin position="1"/>
        <end position="76"/>
    </location>
</feature>
<evidence type="ECO:0000313" key="3">
    <source>
        <dbReference type="Proteomes" id="UP000015453"/>
    </source>
</evidence>
<sequence length="157" mass="17903">MDIVFQPNRGSLFAIEVGYFDTVIEIKEKIFKRRGIPVSDQILVFNGAVLRDDLNVHDSDILDRSRIHLRLPSGGGGDEENDILRLRVKMPPPRRTEIAVEMDSKETVHRLKEKIQEAEGIPAARIVIQVKGIELCDQKTLQESEISEKTEMDVKLR</sequence>
<dbReference type="Gene3D" id="3.10.20.90">
    <property type="entry name" value="Phosphatidylinositol 3-kinase Catalytic Subunit, Chain A, domain 1"/>
    <property type="match status" value="2"/>
</dbReference>
<gene>
    <name evidence="2" type="ORF">M569_01374</name>
</gene>
<dbReference type="InterPro" id="IPR029071">
    <property type="entry name" value="Ubiquitin-like_domsf"/>
</dbReference>
<dbReference type="AlphaFoldDB" id="S8EBV0"/>
<dbReference type="SMART" id="SM00213">
    <property type="entry name" value="UBQ"/>
    <property type="match status" value="2"/>
</dbReference>
<dbReference type="FunFam" id="3.10.20.90:FF:000341">
    <property type="entry name" value="Ubiquitin-like superfamily protein"/>
    <property type="match status" value="1"/>
</dbReference>
<dbReference type="GO" id="GO:0043130">
    <property type="term" value="F:ubiquitin binding"/>
    <property type="evidence" value="ECO:0007669"/>
    <property type="project" value="TreeGrafter"/>
</dbReference>
<protein>
    <recommendedName>
        <fullName evidence="1">Ubiquitin-like domain-containing protein</fullName>
    </recommendedName>
</protein>
<dbReference type="Proteomes" id="UP000015453">
    <property type="component" value="Unassembled WGS sequence"/>
</dbReference>
<keyword evidence="3" id="KW-1185">Reference proteome</keyword>
<dbReference type="PANTHER" id="PTHR10621:SF38">
    <property type="entry name" value="UBIQUITIN DOMAIN-CONTAINING PROTEIN 7SL RNA1-RELATED"/>
    <property type="match status" value="1"/>
</dbReference>
<dbReference type="GO" id="GO:0043161">
    <property type="term" value="P:proteasome-mediated ubiquitin-dependent protein catabolic process"/>
    <property type="evidence" value="ECO:0007669"/>
    <property type="project" value="TreeGrafter"/>
</dbReference>
<dbReference type="CDD" id="cd17039">
    <property type="entry name" value="Ubl_ubiquitin_like"/>
    <property type="match status" value="1"/>
</dbReference>
<dbReference type="PROSITE" id="PS50053">
    <property type="entry name" value="UBIQUITIN_2"/>
    <property type="match status" value="2"/>
</dbReference>
<evidence type="ECO:0000313" key="2">
    <source>
        <dbReference type="EMBL" id="EPS73383.1"/>
    </source>
</evidence>